<dbReference type="Pfam" id="PF12833">
    <property type="entry name" value="HTH_18"/>
    <property type="match status" value="1"/>
</dbReference>
<gene>
    <name evidence="5" type="ORF">POL25_04600</name>
</gene>
<evidence type="ECO:0000313" key="6">
    <source>
        <dbReference type="Proteomes" id="UP001221686"/>
    </source>
</evidence>
<dbReference type="PROSITE" id="PS01124">
    <property type="entry name" value="HTH_ARAC_FAMILY_2"/>
    <property type="match status" value="1"/>
</dbReference>
<accession>A0ABT5DR81</accession>
<proteinExistence type="predicted"/>
<reference evidence="5 6" key="1">
    <citation type="submission" date="2022-11" db="EMBL/GenBank/DDBJ databases">
        <title>Minimal conservation of predation-associated metabolite biosynthetic gene clusters underscores biosynthetic potential of Myxococcota including descriptions for ten novel species: Archangium lansinium sp. nov., Myxococcus landrumus sp. nov., Nannocystis bai.</title>
        <authorList>
            <person name="Ahearne A."/>
            <person name="Stevens C."/>
            <person name="Dowd S."/>
        </authorList>
    </citation>
    <scope>NUCLEOTIDE SEQUENCE [LARGE SCALE GENOMIC DNA]</scope>
    <source>
        <strain evidence="5 6">BB15-2</strain>
    </source>
</reference>
<comment type="caution">
    <text evidence="5">The sequence shown here is derived from an EMBL/GenBank/DDBJ whole genome shotgun (WGS) entry which is preliminary data.</text>
</comment>
<evidence type="ECO:0000256" key="3">
    <source>
        <dbReference type="ARBA" id="ARBA00023163"/>
    </source>
</evidence>
<sequence length="68" mass="7415">MVPRALRRRAGPLPRRVVEGDEPLATIAATAGFADQAHMTRDIRALTGRTPGEWRRVGMQLSFETAAG</sequence>
<dbReference type="InterPro" id="IPR009057">
    <property type="entry name" value="Homeodomain-like_sf"/>
</dbReference>
<name>A0ABT5DR81_9BACT</name>
<dbReference type="InterPro" id="IPR050204">
    <property type="entry name" value="AraC_XylS_family_regulators"/>
</dbReference>
<dbReference type="SUPFAM" id="SSF46689">
    <property type="entry name" value="Homeodomain-like"/>
    <property type="match status" value="1"/>
</dbReference>
<dbReference type="InterPro" id="IPR018060">
    <property type="entry name" value="HTH_AraC"/>
</dbReference>
<dbReference type="Proteomes" id="UP001221686">
    <property type="component" value="Unassembled WGS sequence"/>
</dbReference>
<evidence type="ECO:0000256" key="2">
    <source>
        <dbReference type="ARBA" id="ARBA00023125"/>
    </source>
</evidence>
<protein>
    <submittedName>
        <fullName evidence="5">Helix-turn-helix domain-containing protein</fullName>
    </submittedName>
</protein>
<dbReference type="EMBL" id="JAQNDL010000001">
    <property type="protein sequence ID" value="MDC0716159.1"/>
    <property type="molecule type" value="Genomic_DNA"/>
</dbReference>
<keyword evidence="6" id="KW-1185">Reference proteome</keyword>
<keyword evidence="1" id="KW-0805">Transcription regulation</keyword>
<dbReference type="PANTHER" id="PTHR46796">
    <property type="entry name" value="HTH-TYPE TRANSCRIPTIONAL ACTIVATOR RHAS-RELATED"/>
    <property type="match status" value="1"/>
</dbReference>
<evidence type="ECO:0000313" key="5">
    <source>
        <dbReference type="EMBL" id="MDC0716159.1"/>
    </source>
</evidence>
<feature type="domain" description="HTH araC/xylS-type" evidence="4">
    <location>
        <begin position="1"/>
        <end position="57"/>
    </location>
</feature>
<evidence type="ECO:0000256" key="1">
    <source>
        <dbReference type="ARBA" id="ARBA00023015"/>
    </source>
</evidence>
<keyword evidence="3" id="KW-0804">Transcription</keyword>
<evidence type="ECO:0000259" key="4">
    <source>
        <dbReference type="PROSITE" id="PS01124"/>
    </source>
</evidence>
<dbReference type="RefSeq" id="WP_272084606.1">
    <property type="nucleotide sequence ID" value="NZ_JAQNDL010000001.1"/>
</dbReference>
<organism evidence="5 6">
    <name type="scientific">Nannocystis bainbridge</name>
    <dbReference type="NCBI Taxonomy" id="2995303"/>
    <lineage>
        <taxon>Bacteria</taxon>
        <taxon>Pseudomonadati</taxon>
        <taxon>Myxococcota</taxon>
        <taxon>Polyangia</taxon>
        <taxon>Nannocystales</taxon>
        <taxon>Nannocystaceae</taxon>
        <taxon>Nannocystis</taxon>
    </lineage>
</organism>
<dbReference type="Gene3D" id="1.10.10.60">
    <property type="entry name" value="Homeodomain-like"/>
    <property type="match status" value="1"/>
</dbReference>
<dbReference type="PANTHER" id="PTHR46796:SF15">
    <property type="entry name" value="BLL1074 PROTEIN"/>
    <property type="match status" value="1"/>
</dbReference>
<keyword evidence="2" id="KW-0238">DNA-binding</keyword>